<feature type="domain" description="N-acetyltransferase" evidence="5">
    <location>
        <begin position="21"/>
        <end position="169"/>
    </location>
</feature>
<dbReference type="SUPFAM" id="SSF55729">
    <property type="entry name" value="Acyl-CoA N-acyltransferases (Nat)"/>
    <property type="match status" value="1"/>
</dbReference>
<evidence type="ECO:0000313" key="6">
    <source>
        <dbReference type="EMBL" id="CED90039.1"/>
    </source>
</evidence>
<comment type="similarity">
    <text evidence="3">Belongs to the acetyltransferase family. RimJ subfamily.</text>
</comment>
<name>A0A1L7RHD6_9ACTO</name>
<protein>
    <submittedName>
        <fullName evidence="6">Phosphoribosyl-ATP diphosphatase</fullName>
    </submittedName>
</protein>
<dbReference type="InterPro" id="IPR000182">
    <property type="entry name" value="GNAT_dom"/>
</dbReference>
<reference evidence="6" key="1">
    <citation type="submission" date="2014-07" db="EMBL/GenBank/DDBJ databases">
        <authorList>
            <person name="Zhang J.E."/>
            <person name="Yang H."/>
            <person name="Guo J."/>
            <person name="Deng Z."/>
            <person name="Luo H."/>
            <person name="Luo M."/>
            <person name="Zhao B."/>
        </authorList>
    </citation>
    <scope>NUCLEOTIDE SEQUENCE</scope>
    <source>
        <strain evidence="6">AM4</strain>
    </source>
</reference>
<accession>A0A1L7RHD6</accession>
<keyword evidence="1" id="KW-0808">Transferase</keyword>
<dbReference type="RefSeq" id="WP_210578281.1">
    <property type="nucleotide sequence ID" value="NZ_LK995462.1"/>
</dbReference>
<dbReference type="Pfam" id="PF13302">
    <property type="entry name" value="Acetyltransf_3"/>
    <property type="match status" value="1"/>
</dbReference>
<dbReference type="InterPro" id="IPR051531">
    <property type="entry name" value="N-acetyltransferase"/>
</dbReference>
<organism evidence="6">
    <name type="scientific">Actinomyces succiniciruminis</name>
    <dbReference type="NCBI Taxonomy" id="1522002"/>
    <lineage>
        <taxon>Bacteria</taxon>
        <taxon>Bacillati</taxon>
        <taxon>Actinomycetota</taxon>
        <taxon>Actinomycetes</taxon>
        <taxon>Actinomycetales</taxon>
        <taxon>Actinomycetaceae</taxon>
        <taxon>Actinomyces</taxon>
    </lineage>
</organism>
<evidence type="ECO:0000256" key="1">
    <source>
        <dbReference type="ARBA" id="ARBA00022679"/>
    </source>
</evidence>
<dbReference type="PANTHER" id="PTHR43792">
    <property type="entry name" value="GNAT FAMILY, PUTATIVE (AFU_ORTHOLOGUE AFUA_3G00765)-RELATED-RELATED"/>
    <property type="match status" value="1"/>
</dbReference>
<dbReference type="AlphaFoldDB" id="A0A1L7RHD6"/>
<evidence type="ECO:0000256" key="4">
    <source>
        <dbReference type="SAM" id="MobiDB-lite"/>
    </source>
</evidence>
<feature type="region of interest" description="Disordered" evidence="4">
    <location>
        <begin position="191"/>
        <end position="213"/>
    </location>
</feature>
<evidence type="ECO:0000259" key="5">
    <source>
        <dbReference type="Pfam" id="PF13302"/>
    </source>
</evidence>
<proteinExistence type="inferred from homology"/>
<dbReference type="InterPro" id="IPR016181">
    <property type="entry name" value="Acyl_CoA_acyltransferase"/>
</dbReference>
<keyword evidence="2" id="KW-0012">Acyltransferase</keyword>
<sequence length="213" mass="23839">MQPLDIRIPAARRAGADLPALMLSVPTLADADRITDICQEPDIQRWTTIPFPYSRQDATDFIEKVVTPGWESDRTYTWAIRELDAEDGNPCLVGMLGVLVTDSGRGEIGYWLASDARGRGTMHRALTDVIDLLFDPDGPFALPVLGWACLIDDDLPNWASWRTAWRLGFVREGRRRGVFRKNGRSFDEWTGSLLADEPREPSAPWDGPERVAG</sequence>
<dbReference type="EMBL" id="LK995462">
    <property type="protein sequence ID" value="CED90039.1"/>
    <property type="molecule type" value="Genomic_DNA"/>
</dbReference>
<evidence type="ECO:0000256" key="3">
    <source>
        <dbReference type="ARBA" id="ARBA00038502"/>
    </source>
</evidence>
<dbReference type="PANTHER" id="PTHR43792:SF8">
    <property type="entry name" value="[RIBOSOMAL PROTEIN US5]-ALANINE N-ACETYLTRANSFERASE"/>
    <property type="match status" value="1"/>
</dbReference>
<dbReference type="Gene3D" id="3.40.630.30">
    <property type="match status" value="1"/>
</dbReference>
<evidence type="ECO:0000256" key="2">
    <source>
        <dbReference type="ARBA" id="ARBA00023315"/>
    </source>
</evidence>
<gene>
    <name evidence="6" type="ORF">AAM4_0144</name>
</gene>
<dbReference type="GO" id="GO:0016747">
    <property type="term" value="F:acyltransferase activity, transferring groups other than amino-acyl groups"/>
    <property type="evidence" value="ECO:0007669"/>
    <property type="project" value="InterPro"/>
</dbReference>